<keyword evidence="4" id="KW-1003">Cell membrane</keyword>
<dbReference type="PRINTS" id="PR00119">
    <property type="entry name" value="CATATPASE"/>
</dbReference>
<feature type="transmembrane region" description="Helical" evidence="20">
    <location>
        <begin position="801"/>
        <end position="823"/>
    </location>
</feature>
<dbReference type="PANTHER" id="PTHR43294">
    <property type="entry name" value="SODIUM/POTASSIUM-TRANSPORTING ATPASE SUBUNIT ALPHA"/>
    <property type="match status" value="1"/>
</dbReference>
<dbReference type="PANTHER" id="PTHR43294:SF13">
    <property type="entry name" value="SODIUM_POTASSIUM-TRANSPORTING ATPASE SUBUNIT ALPHA"/>
    <property type="match status" value="1"/>
</dbReference>
<comment type="subcellular location">
    <subcellularLocation>
        <location evidence="1 20">Cell membrane</location>
        <topology evidence="1 20">Multi-pass membrane protein</topology>
    </subcellularLocation>
</comment>
<evidence type="ECO:0000256" key="10">
    <source>
        <dbReference type="ARBA" id="ARBA00022840"/>
    </source>
</evidence>
<keyword evidence="15 20" id="KW-0406">Ion transport</keyword>
<dbReference type="SFLD" id="SFLDF00027">
    <property type="entry name" value="p-type_atpase"/>
    <property type="match status" value="1"/>
</dbReference>
<sequence>MKPHGQSIISVTSVSTTGVSYLKPLVVHRTDQELDDFRKEISTDVHQIPVADLVQRLGTNIETGLSRMTADHLLKMNGPNCLVASEMKSRWLIFFGFLFGGFAALLWMGAVLSLLGFTLAYLSDPENPECFDHLYLGSVLVVVVTFSGVFGFYQESSSEAIMESFKKMVPSYAIVIRDGTEYTIPSEEVVVGDLVEIHAGGTVPADIRVIDSSSLKVDNSPLTGESDPQSKYPKCTSDNPLETANLAFYSTNIVEGKGRGIVVSCGDDTLIGHIAALTTTLKKEETPIHKEIRRFIKIITVLAITIGLTFFILCLQAGYNFFISFSFFIALIIANVPEGLPVTLTACMTLTAKRMASKNCLVKKLEAIETLGACNVICSDKTGTLTENRMTVSHMIFDGQEWDVLNNYSDVDRDSQAFNALVDIAMLCSRATFIDKEDKNIPINRRRVAGDASESAILKFLEALIGDVAMKRELKPKICEVPFNSNNKFQLSIHRLPDDKYLLVIKGAPERIIARCKTYLTNDNLVELDEDISNELMEAILHVGRRGERVLAFADLLLPDTYGPDYVFNAEKQNFPLEGYRFIGLLSMMDPPRLAVPHAVRLCKEAGIRVIMVTGDHPVTAEAIAKKVGIISNDSIVHTDVLKRQEGSLLSHSRFPRQGIAGVVTGNDLREMTDVELEMTLMRYKEIIFARTSPQQKLKIVEALQGQNLIVAVTGDGVNDSPALKKADIGVAMGITGSDVAKNAADMILLDDNFSSIVTGIEEGRLIFDNLKKSIAYVLTSNVPEIVPFIVLVGFNLPQSLTVMAIVLIDIGTDLWPAISLAYEKPEADIMRRNPRDPKKDRLINTRLIYLAYGQIGFIQSVGAFIVYFFIMAQHGFYYDRLIGLRVFWDSETINDLKDSYGQEWTYPERMYLQRKCVAGFFVSIVMTQTTDLLICKTRRLSLFEQGMSNMPLNYSIVFAMFVMILSVYCPGVKTFFQFEPVDWWPYILTTPFVLIIFGYDECRKWLIRKYPKGFAYRETYY</sequence>
<dbReference type="InterPro" id="IPR018303">
    <property type="entry name" value="ATPase_P-typ_P_site"/>
</dbReference>
<dbReference type="GO" id="GO:0005524">
    <property type="term" value="F:ATP binding"/>
    <property type="evidence" value="ECO:0007669"/>
    <property type="project" value="UniProtKB-KW"/>
</dbReference>
<keyword evidence="13 20" id="KW-1133">Transmembrane helix</keyword>
<evidence type="ECO:0000256" key="8">
    <source>
        <dbReference type="ARBA" id="ARBA00022692"/>
    </source>
</evidence>
<dbReference type="InterPro" id="IPR059000">
    <property type="entry name" value="ATPase_P-type_domA"/>
</dbReference>
<comment type="similarity">
    <text evidence="2 20">Belongs to the cation transport ATPase (P-type) (TC 3.A.3) family. Type IIC subfamily.</text>
</comment>
<feature type="transmembrane region" description="Helical" evidence="20">
    <location>
        <begin position="92"/>
        <end position="122"/>
    </location>
</feature>
<dbReference type="PROSITE" id="PS00154">
    <property type="entry name" value="ATPASE_E1_E2"/>
    <property type="match status" value="1"/>
</dbReference>
<dbReference type="SFLD" id="SFLDG00002">
    <property type="entry name" value="C1.7:_P-type_atpase_like"/>
    <property type="match status" value="1"/>
</dbReference>
<keyword evidence="6" id="KW-0597">Phosphoprotein</keyword>
<dbReference type="AlphaFoldDB" id="A0ABD2N2N3"/>
<dbReference type="Gene3D" id="3.40.1110.10">
    <property type="entry name" value="Calcium-transporting ATPase, cytoplasmic domain N"/>
    <property type="match status" value="1"/>
</dbReference>
<gene>
    <name evidence="22" type="ORF">HHI36_014039</name>
</gene>
<evidence type="ECO:0000256" key="2">
    <source>
        <dbReference type="ARBA" id="ARBA00006934"/>
    </source>
</evidence>
<dbReference type="InterPro" id="IPR036412">
    <property type="entry name" value="HAD-like_sf"/>
</dbReference>
<evidence type="ECO:0000256" key="4">
    <source>
        <dbReference type="ARBA" id="ARBA00022475"/>
    </source>
</evidence>
<evidence type="ECO:0000259" key="21">
    <source>
        <dbReference type="SMART" id="SM00831"/>
    </source>
</evidence>
<evidence type="ECO:0000256" key="14">
    <source>
        <dbReference type="ARBA" id="ARBA00023053"/>
    </source>
</evidence>
<dbReference type="InterPro" id="IPR008250">
    <property type="entry name" value="ATPase_P-typ_transduc_dom_A_sf"/>
</dbReference>
<dbReference type="InterPro" id="IPR001757">
    <property type="entry name" value="P_typ_ATPase"/>
</dbReference>
<keyword evidence="16 20" id="KW-0472">Membrane</keyword>
<feature type="transmembrane region" description="Helical" evidence="20">
    <location>
        <begin position="775"/>
        <end position="795"/>
    </location>
</feature>
<evidence type="ECO:0000313" key="23">
    <source>
        <dbReference type="Proteomes" id="UP001516400"/>
    </source>
</evidence>
<dbReference type="Pfam" id="PF13246">
    <property type="entry name" value="Cation_ATPase"/>
    <property type="match status" value="1"/>
</dbReference>
<proteinExistence type="inferred from homology"/>
<dbReference type="InterPro" id="IPR004014">
    <property type="entry name" value="ATPase_P-typ_cation-transptr_N"/>
</dbReference>
<feature type="transmembrane region" description="Helical" evidence="20">
    <location>
        <begin position="298"/>
        <end position="319"/>
    </location>
</feature>
<organism evidence="22 23">
    <name type="scientific">Cryptolaemus montrouzieri</name>
    <dbReference type="NCBI Taxonomy" id="559131"/>
    <lineage>
        <taxon>Eukaryota</taxon>
        <taxon>Metazoa</taxon>
        <taxon>Ecdysozoa</taxon>
        <taxon>Arthropoda</taxon>
        <taxon>Hexapoda</taxon>
        <taxon>Insecta</taxon>
        <taxon>Pterygota</taxon>
        <taxon>Neoptera</taxon>
        <taxon>Endopterygota</taxon>
        <taxon>Coleoptera</taxon>
        <taxon>Polyphaga</taxon>
        <taxon>Cucujiformia</taxon>
        <taxon>Coccinelloidea</taxon>
        <taxon>Coccinellidae</taxon>
        <taxon>Scymninae</taxon>
        <taxon>Scymnini</taxon>
        <taxon>Cryptolaemus</taxon>
    </lineage>
</organism>
<dbReference type="Proteomes" id="UP001516400">
    <property type="component" value="Unassembled WGS sequence"/>
</dbReference>
<accession>A0ABD2N2N3</accession>
<dbReference type="InterPro" id="IPR050510">
    <property type="entry name" value="Cation_transp_ATPase_P-type"/>
</dbReference>
<evidence type="ECO:0000256" key="19">
    <source>
        <dbReference type="ARBA" id="ARBA00038795"/>
    </source>
</evidence>
<evidence type="ECO:0000256" key="5">
    <source>
        <dbReference type="ARBA" id="ARBA00022538"/>
    </source>
</evidence>
<keyword evidence="7" id="KW-0740">Sodium/potassium transport</keyword>
<evidence type="ECO:0000256" key="15">
    <source>
        <dbReference type="ARBA" id="ARBA00023065"/>
    </source>
</evidence>
<dbReference type="InterPro" id="IPR005775">
    <property type="entry name" value="P-type_ATPase_IIC"/>
</dbReference>
<keyword evidence="5 20" id="KW-0633">Potassium transport</keyword>
<keyword evidence="9 20" id="KW-0547">Nucleotide-binding</keyword>
<dbReference type="GO" id="GO:0006813">
    <property type="term" value="P:potassium ion transport"/>
    <property type="evidence" value="ECO:0007669"/>
    <property type="project" value="UniProtKB-KW"/>
</dbReference>
<evidence type="ECO:0000256" key="12">
    <source>
        <dbReference type="ARBA" id="ARBA00022967"/>
    </source>
</evidence>
<feature type="transmembrane region" description="Helical" evidence="20">
    <location>
        <begin position="848"/>
        <end position="871"/>
    </location>
</feature>
<dbReference type="NCBIfam" id="TIGR01106">
    <property type="entry name" value="ATPase-IIC_X-K"/>
    <property type="match status" value="1"/>
</dbReference>
<keyword evidence="17" id="KW-0739">Sodium transport</keyword>
<dbReference type="SFLD" id="SFLDS00003">
    <property type="entry name" value="Haloacid_Dehalogenase"/>
    <property type="match status" value="1"/>
</dbReference>
<dbReference type="Gene3D" id="3.40.50.1000">
    <property type="entry name" value="HAD superfamily/HAD-like"/>
    <property type="match status" value="1"/>
</dbReference>
<dbReference type="EMBL" id="JABFTP020000062">
    <property type="protein sequence ID" value="KAL3272569.1"/>
    <property type="molecule type" value="Genomic_DNA"/>
</dbReference>
<keyword evidence="12" id="KW-1278">Translocase</keyword>
<evidence type="ECO:0000313" key="22">
    <source>
        <dbReference type="EMBL" id="KAL3272569.1"/>
    </source>
</evidence>
<dbReference type="InterPro" id="IPR023298">
    <property type="entry name" value="ATPase_P-typ_TM_dom_sf"/>
</dbReference>
<keyword evidence="8 20" id="KW-0812">Transmembrane</keyword>
<evidence type="ECO:0000256" key="16">
    <source>
        <dbReference type="ARBA" id="ARBA00023136"/>
    </source>
</evidence>
<evidence type="ECO:0000256" key="7">
    <source>
        <dbReference type="ARBA" id="ARBA00022607"/>
    </source>
</evidence>
<dbReference type="InterPro" id="IPR044492">
    <property type="entry name" value="P_typ_ATPase_HD_dom"/>
</dbReference>
<keyword evidence="20" id="KW-0479">Metal-binding</keyword>
<feature type="transmembrane region" description="Helical" evidence="20">
    <location>
        <begin position="134"/>
        <end position="153"/>
    </location>
</feature>
<dbReference type="InterPro" id="IPR023299">
    <property type="entry name" value="ATPase_P-typ_cyto_dom_N"/>
</dbReference>
<dbReference type="PRINTS" id="PR00121">
    <property type="entry name" value="NAKATPASE"/>
</dbReference>
<dbReference type="Pfam" id="PF00122">
    <property type="entry name" value="E1-E2_ATPase"/>
    <property type="match status" value="1"/>
</dbReference>
<comment type="subunit">
    <text evidence="19">The sodium/potassium-transporting ATPase is composed of a catalytic alpha subunit, an auxiliary non-catalytic beta subunit and an additional regulatory subunit.</text>
</comment>
<name>A0ABD2N2N3_9CUCU</name>
<feature type="transmembrane region" description="Helical" evidence="20">
    <location>
        <begin position="325"/>
        <end position="348"/>
    </location>
</feature>
<dbReference type="Gene3D" id="2.70.150.10">
    <property type="entry name" value="Calcium-transporting ATPase, cytoplasmic transduction domain A"/>
    <property type="match status" value="1"/>
</dbReference>
<dbReference type="Pfam" id="PF00689">
    <property type="entry name" value="Cation_ATPase_C"/>
    <property type="match status" value="1"/>
</dbReference>
<dbReference type="FunFam" id="3.40.50.1000:FF:000083">
    <property type="entry name" value="Sodium/potassium-transporting ATPase subunit alpha"/>
    <property type="match status" value="1"/>
</dbReference>
<dbReference type="Pfam" id="PF00690">
    <property type="entry name" value="Cation_ATPase_N"/>
    <property type="match status" value="1"/>
</dbReference>
<dbReference type="Pfam" id="PF08282">
    <property type="entry name" value="Hydrolase_3"/>
    <property type="match status" value="1"/>
</dbReference>
<keyword evidence="10 20" id="KW-0067">ATP-binding</keyword>
<dbReference type="InterPro" id="IPR023214">
    <property type="entry name" value="HAD_sf"/>
</dbReference>
<dbReference type="GO" id="GO:0006814">
    <property type="term" value="P:sodium ion transport"/>
    <property type="evidence" value="ECO:0007669"/>
    <property type="project" value="UniProtKB-KW"/>
</dbReference>
<keyword evidence="14" id="KW-0915">Sodium</keyword>
<comment type="function">
    <text evidence="18">This is the catalytic component of the active enzyme, which catalyzes the hydrolysis of ATP coupled with the exchange of sodium and potassium ions across the plasma membrane. This action creates the electrochemical gradient of sodium and potassium ions, providing the energy for active transport of various nutrients.</text>
</comment>
<protein>
    <recommendedName>
        <fullName evidence="20">Sodium/potassium-transporting ATPase subunit alpha</fullName>
    </recommendedName>
</protein>
<dbReference type="NCBIfam" id="TIGR01494">
    <property type="entry name" value="ATPase_P-type"/>
    <property type="match status" value="2"/>
</dbReference>
<evidence type="ECO:0000256" key="6">
    <source>
        <dbReference type="ARBA" id="ARBA00022553"/>
    </source>
</evidence>
<dbReference type="Gene3D" id="1.20.1110.10">
    <property type="entry name" value="Calcium-transporting ATPase, transmembrane domain"/>
    <property type="match status" value="1"/>
</dbReference>
<evidence type="ECO:0000256" key="9">
    <source>
        <dbReference type="ARBA" id="ARBA00022741"/>
    </source>
</evidence>
<dbReference type="SMART" id="SM00831">
    <property type="entry name" value="Cation_ATPase_N"/>
    <property type="match status" value="1"/>
</dbReference>
<dbReference type="FunFam" id="1.20.1110.10:FF:000038">
    <property type="entry name" value="Sodium/potassium-transporting ATPase subunit alpha"/>
    <property type="match status" value="1"/>
</dbReference>
<keyword evidence="23" id="KW-1185">Reference proteome</keyword>
<reference evidence="22 23" key="1">
    <citation type="journal article" date="2021" name="BMC Biol.">
        <title>Horizontally acquired antibacterial genes associated with adaptive radiation of ladybird beetles.</title>
        <authorList>
            <person name="Li H.S."/>
            <person name="Tang X.F."/>
            <person name="Huang Y.H."/>
            <person name="Xu Z.Y."/>
            <person name="Chen M.L."/>
            <person name="Du X.Y."/>
            <person name="Qiu B.Y."/>
            <person name="Chen P.T."/>
            <person name="Zhang W."/>
            <person name="Slipinski A."/>
            <person name="Escalona H.E."/>
            <person name="Waterhouse R.M."/>
            <person name="Zwick A."/>
            <person name="Pang H."/>
        </authorList>
    </citation>
    <scope>NUCLEOTIDE SEQUENCE [LARGE SCALE GENOMIC DNA]</scope>
    <source>
        <strain evidence="22">SYSU2018</strain>
    </source>
</reference>
<evidence type="ECO:0000256" key="13">
    <source>
        <dbReference type="ARBA" id="ARBA00022989"/>
    </source>
</evidence>
<dbReference type="SUPFAM" id="SSF81665">
    <property type="entry name" value="Calcium ATPase, transmembrane domain M"/>
    <property type="match status" value="1"/>
</dbReference>
<keyword evidence="3 20" id="KW-0813">Transport</keyword>
<dbReference type="GO" id="GO:0005886">
    <property type="term" value="C:plasma membrane"/>
    <property type="evidence" value="ECO:0007669"/>
    <property type="project" value="UniProtKB-SubCell"/>
</dbReference>
<dbReference type="SUPFAM" id="SSF81653">
    <property type="entry name" value="Calcium ATPase, transduction domain A"/>
    <property type="match status" value="1"/>
</dbReference>
<evidence type="ECO:0000256" key="17">
    <source>
        <dbReference type="ARBA" id="ARBA00023201"/>
    </source>
</evidence>
<feature type="transmembrane region" description="Helical" evidence="20">
    <location>
        <begin position="918"/>
        <end position="936"/>
    </location>
</feature>
<evidence type="ECO:0000256" key="11">
    <source>
        <dbReference type="ARBA" id="ARBA00022958"/>
    </source>
</evidence>
<evidence type="ECO:0000256" key="1">
    <source>
        <dbReference type="ARBA" id="ARBA00004651"/>
    </source>
</evidence>
<feature type="transmembrane region" description="Helical" evidence="20">
    <location>
        <begin position="984"/>
        <end position="1000"/>
    </location>
</feature>
<dbReference type="FunFam" id="2.70.150.10:FF:000003">
    <property type="entry name" value="Sodium/potassium-transporting ATPase subunit alpha"/>
    <property type="match status" value="1"/>
</dbReference>
<evidence type="ECO:0000256" key="20">
    <source>
        <dbReference type="RuleBase" id="RU362084"/>
    </source>
</evidence>
<feature type="transmembrane region" description="Helical" evidence="20">
    <location>
        <begin position="957"/>
        <end position="978"/>
    </location>
</feature>
<dbReference type="GO" id="GO:0046872">
    <property type="term" value="F:metal ion binding"/>
    <property type="evidence" value="ECO:0007669"/>
    <property type="project" value="UniProtKB-KW"/>
</dbReference>
<keyword evidence="11 20" id="KW-0630">Potassium</keyword>
<evidence type="ECO:0000256" key="18">
    <source>
        <dbReference type="ARBA" id="ARBA00037422"/>
    </source>
</evidence>
<dbReference type="FunFam" id="3.40.50.1000:FF:000001">
    <property type="entry name" value="Phospholipid-transporting ATPase IC"/>
    <property type="match status" value="1"/>
</dbReference>
<feature type="domain" description="Cation-transporting P-type ATPase N-terminal" evidence="21">
    <location>
        <begin position="44"/>
        <end position="118"/>
    </location>
</feature>
<dbReference type="SUPFAM" id="SSF81660">
    <property type="entry name" value="Metal cation-transporting ATPase, ATP-binding domain N"/>
    <property type="match status" value="1"/>
</dbReference>
<comment type="caution">
    <text evidence="22">The sequence shown here is derived from an EMBL/GenBank/DDBJ whole genome shotgun (WGS) entry which is preliminary data.</text>
</comment>
<dbReference type="SUPFAM" id="SSF56784">
    <property type="entry name" value="HAD-like"/>
    <property type="match status" value="1"/>
</dbReference>
<dbReference type="InterPro" id="IPR006068">
    <property type="entry name" value="ATPase_P-typ_cation-transptr_C"/>
</dbReference>
<evidence type="ECO:0000256" key="3">
    <source>
        <dbReference type="ARBA" id="ARBA00022448"/>
    </source>
</evidence>